<sequence>MKVYCHAHPVRFLWREIMADTPTPDKPNPRFPFRAKKFLSRLVIAHAAASLIVLPLAFPFLKQNAGERLTSVEFIMIYVLPPLSTLVHHIARLWTWRYWIVLFELLYSFIELAGLVVSIVLPFTLDFFRLTWSTYAPDILQALVSLILAIYCMLSFIWLLWDIWCQPESWKRKLLKKHDFFQLKSRGHKHRDLILGTTPWKPRSRTEHPALVAIRVNLLSMPRRIPFRSYWYSSSNSASMSQFDAILVFSGLSPNASLPLSGILHISSAGQSNNCTCQIEESSIAMNATVISCAPGGDIHTRMTPTEDMVYVIDFSRIPDSSPSSVLSLYLRVNDTTVDDVLETTEPTAISPGIRLFGTLALSRRELMSSFWVTALAIPQHRQINVAHMRSLMPDPSIASPLNNQSASLRVHLLPTRPSLLIEQATSEDSVLEGFALLGGVWTTINGLFAITFGSTLLLVLFGIKPLSVYGLVHLFPGQKHSLLDEDYCPLSHEKEDSSIENKEETKRRLSSRQRSWQY</sequence>
<evidence type="ECO:0000313" key="4">
    <source>
        <dbReference type="Proteomes" id="UP000559027"/>
    </source>
</evidence>
<feature type="transmembrane region" description="Helical" evidence="2">
    <location>
        <begin position="38"/>
        <end position="60"/>
    </location>
</feature>
<protein>
    <submittedName>
        <fullName evidence="3">Uncharacterized protein</fullName>
    </submittedName>
</protein>
<evidence type="ECO:0000256" key="1">
    <source>
        <dbReference type="SAM" id="MobiDB-lite"/>
    </source>
</evidence>
<name>A0A8H5FVX8_9AGAR</name>
<evidence type="ECO:0000313" key="3">
    <source>
        <dbReference type="EMBL" id="KAF5350697.1"/>
    </source>
</evidence>
<keyword evidence="2" id="KW-0472">Membrane</keyword>
<feature type="compositionally biased region" description="Basic and acidic residues" evidence="1">
    <location>
        <begin position="494"/>
        <end position="508"/>
    </location>
</feature>
<keyword evidence="2" id="KW-0812">Transmembrane</keyword>
<reference evidence="3 4" key="1">
    <citation type="journal article" date="2020" name="ISME J.">
        <title>Uncovering the hidden diversity of litter-decomposition mechanisms in mushroom-forming fungi.</title>
        <authorList>
            <person name="Floudas D."/>
            <person name="Bentzer J."/>
            <person name="Ahren D."/>
            <person name="Johansson T."/>
            <person name="Persson P."/>
            <person name="Tunlid A."/>
        </authorList>
    </citation>
    <scope>NUCLEOTIDE SEQUENCE [LARGE SCALE GENOMIC DNA]</scope>
    <source>
        <strain evidence="3 4">CBS 146.42</strain>
    </source>
</reference>
<dbReference type="EMBL" id="JAACJO010000014">
    <property type="protein sequence ID" value="KAF5350697.1"/>
    <property type="molecule type" value="Genomic_DNA"/>
</dbReference>
<dbReference type="AlphaFoldDB" id="A0A8H5FVX8"/>
<organism evidence="3 4">
    <name type="scientific">Leucocoprinus leucothites</name>
    <dbReference type="NCBI Taxonomy" id="201217"/>
    <lineage>
        <taxon>Eukaryota</taxon>
        <taxon>Fungi</taxon>
        <taxon>Dikarya</taxon>
        <taxon>Basidiomycota</taxon>
        <taxon>Agaricomycotina</taxon>
        <taxon>Agaricomycetes</taxon>
        <taxon>Agaricomycetidae</taxon>
        <taxon>Agaricales</taxon>
        <taxon>Agaricineae</taxon>
        <taxon>Agaricaceae</taxon>
        <taxon>Leucocoprinus</taxon>
    </lineage>
</organism>
<evidence type="ECO:0000256" key="2">
    <source>
        <dbReference type="SAM" id="Phobius"/>
    </source>
</evidence>
<feature type="transmembrane region" description="Helical" evidence="2">
    <location>
        <begin position="143"/>
        <end position="164"/>
    </location>
</feature>
<feature type="transmembrane region" description="Helical" evidence="2">
    <location>
        <begin position="98"/>
        <end position="123"/>
    </location>
</feature>
<feature type="region of interest" description="Disordered" evidence="1">
    <location>
        <begin position="494"/>
        <end position="519"/>
    </location>
</feature>
<dbReference type="Proteomes" id="UP000559027">
    <property type="component" value="Unassembled WGS sequence"/>
</dbReference>
<keyword evidence="4" id="KW-1185">Reference proteome</keyword>
<gene>
    <name evidence="3" type="ORF">D9756_008476</name>
</gene>
<feature type="transmembrane region" description="Helical" evidence="2">
    <location>
        <begin position="435"/>
        <end position="464"/>
    </location>
</feature>
<comment type="caution">
    <text evidence="3">The sequence shown here is derived from an EMBL/GenBank/DDBJ whole genome shotgun (WGS) entry which is preliminary data.</text>
</comment>
<proteinExistence type="predicted"/>
<keyword evidence="2" id="KW-1133">Transmembrane helix</keyword>
<feature type="transmembrane region" description="Helical" evidence="2">
    <location>
        <begin position="72"/>
        <end position="91"/>
    </location>
</feature>
<dbReference type="OrthoDB" id="3227921at2759"/>
<accession>A0A8H5FVX8</accession>